<comment type="caution">
    <text evidence="1">The sequence shown here is derived from an EMBL/GenBank/DDBJ whole genome shotgun (WGS) entry which is preliminary data.</text>
</comment>
<gene>
    <name evidence="1" type="ORF">PEGY_LOCUS8667</name>
</gene>
<keyword evidence="2" id="KW-1185">Reference proteome</keyword>
<name>A0A9W4P7D7_9EURO</name>
<protein>
    <submittedName>
        <fullName evidence="1">Uncharacterized protein</fullName>
    </submittedName>
</protein>
<dbReference type="OrthoDB" id="4293895at2759"/>
<dbReference type="EMBL" id="CAJVRC010000890">
    <property type="protein sequence ID" value="CAG8907058.1"/>
    <property type="molecule type" value="Genomic_DNA"/>
</dbReference>
<proteinExistence type="predicted"/>
<accession>A0A9W4P7D7</accession>
<reference evidence="1" key="1">
    <citation type="submission" date="2021-07" db="EMBL/GenBank/DDBJ databases">
        <authorList>
            <person name="Branca A.L. A."/>
        </authorList>
    </citation>
    <scope>NUCLEOTIDE SEQUENCE</scope>
</reference>
<dbReference type="AlphaFoldDB" id="A0A9W4P7D7"/>
<sequence>MLSLRTNEDIFDFSSCWTNKLSFSHIKRSHLLLYFEMPALANSSKAWRSWWDRLHELSKADGVSTTELKQFIDDPPLKSELPKLAAEDMTPTDVNECFGLTQARGPEAWQFPRPLILIRPDFETWLSTFKERTSPSERTEARSRCKIDGLLFTIWENLKAHGYLENGPNISLQFETSLECRPVTYHNKQQNLVGKADYCVLFGEPKHIACHLVILEAKQDHGASTSTHGQILAYMAMVQACRRARGQSNSTVWGALTDGQWFYFFRLNNEGQWSAVAYQVHRDGWGVIANVIAYMIVQGHETAASPLRSSVSPRSSKAARIPCLNIAASLDAQMFSAAL</sequence>
<evidence type="ECO:0000313" key="1">
    <source>
        <dbReference type="EMBL" id="CAG8907058.1"/>
    </source>
</evidence>
<evidence type="ECO:0000313" key="2">
    <source>
        <dbReference type="Proteomes" id="UP001154252"/>
    </source>
</evidence>
<dbReference type="Proteomes" id="UP001154252">
    <property type="component" value="Unassembled WGS sequence"/>
</dbReference>
<organism evidence="1 2">
    <name type="scientific">Penicillium egyptiacum</name>
    <dbReference type="NCBI Taxonomy" id="1303716"/>
    <lineage>
        <taxon>Eukaryota</taxon>
        <taxon>Fungi</taxon>
        <taxon>Dikarya</taxon>
        <taxon>Ascomycota</taxon>
        <taxon>Pezizomycotina</taxon>
        <taxon>Eurotiomycetes</taxon>
        <taxon>Eurotiomycetidae</taxon>
        <taxon>Eurotiales</taxon>
        <taxon>Aspergillaceae</taxon>
        <taxon>Penicillium</taxon>
    </lineage>
</organism>